<reference evidence="3" key="1">
    <citation type="submission" date="2022-08" db="EMBL/GenBank/DDBJ databases">
        <authorList>
            <person name="Kallberg Y."/>
            <person name="Tangrot J."/>
            <person name="Rosling A."/>
        </authorList>
    </citation>
    <scope>NUCLEOTIDE SEQUENCE</scope>
    <source>
        <strain evidence="3">Wild A</strain>
    </source>
</reference>
<accession>A0A9W4SJ58</accession>
<feature type="signal peptide" evidence="2">
    <location>
        <begin position="1"/>
        <end position="23"/>
    </location>
</feature>
<keyword evidence="4" id="KW-1185">Reference proteome</keyword>
<proteinExistence type="predicted"/>
<dbReference type="PANTHER" id="PTHR37049:SF4">
    <property type="entry name" value="RHODANESE DOMAIN-CONTAINING PROTEIN"/>
    <property type="match status" value="1"/>
</dbReference>
<feature type="region of interest" description="Disordered" evidence="1">
    <location>
        <begin position="305"/>
        <end position="343"/>
    </location>
</feature>
<evidence type="ECO:0000256" key="2">
    <source>
        <dbReference type="SAM" id="SignalP"/>
    </source>
</evidence>
<evidence type="ECO:0000256" key="1">
    <source>
        <dbReference type="SAM" id="MobiDB-lite"/>
    </source>
</evidence>
<dbReference type="SUPFAM" id="SSF52096">
    <property type="entry name" value="ClpP/crotonase"/>
    <property type="match status" value="1"/>
</dbReference>
<gene>
    <name evidence="3" type="ORF">FWILDA_LOCUS5260</name>
</gene>
<dbReference type="Proteomes" id="UP001153678">
    <property type="component" value="Unassembled WGS sequence"/>
</dbReference>
<protein>
    <submittedName>
        <fullName evidence="3">2086_t:CDS:1</fullName>
    </submittedName>
</protein>
<evidence type="ECO:0000313" key="4">
    <source>
        <dbReference type="Proteomes" id="UP001153678"/>
    </source>
</evidence>
<evidence type="ECO:0000313" key="3">
    <source>
        <dbReference type="EMBL" id="CAI2171801.1"/>
    </source>
</evidence>
<dbReference type="InterPro" id="IPR029045">
    <property type="entry name" value="ClpP/crotonase-like_dom_sf"/>
</dbReference>
<comment type="caution">
    <text evidence="3">The sequence shown here is derived from an EMBL/GenBank/DDBJ whole genome shotgun (WGS) entry which is preliminary data.</text>
</comment>
<dbReference type="OrthoDB" id="27214at2759"/>
<keyword evidence="2" id="KW-0732">Signal</keyword>
<dbReference type="Gene3D" id="3.90.226.10">
    <property type="entry name" value="2-enoyl-CoA Hydratase, Chain A, domain 1"/>
    <property type="match status" value="1"/>
</dbReference>
<name>A0A9W4SJ58_9GLOM</name>
<organism evidence="3 4">
    <name type="scientific">Funneliformis geosporum</name>
    <dbReference type="NCBI Taxonomy" id="1117311"/>
    <lineage>
        <taxon>Eukaryota</taxon>
        <taxon>Fungi</taxon>
        <taxon>Fungi incertae sedis</taxon>
        <taxon>Mucoromycota</taxon>
        <taxon>Glomeromycotina</taxon>
        <taxon>Glomeromycetes</taxon>
        <taxon>Glomerales</taxon>
        <taxon>Glomeraceae</taxon>
        <taxon>Funneliformis</taxon>
    </lineage>
</organism>
<feature type="chain" id="PRO_5040901896" evidence="2">
    <location>
        <begin position="24"/>
        <end position="664"/>
    </location>
</feature>
<feature type="compositionally biased region" description="Basic residues" evidence="1">
    <location>
        <begin position="326"/>
        <end position="335"/>
    </location>
</feature>
<sequence>MKTFTLITFIPFLLLLATHRGEPLYIPKHKPSSAPIHSKISQEDGCANIHNKFKNAGTKEGLLFPFSDLKACYESFSFDNERRIDTIDTMKKIFNGFYVFTDQAKEQPSQGYNYESMDIISEFDKLSQKEYATDFEFTMDATNLVTKLKDPHTLFFPICYTRFIFTQKIIFYAKLENETHKVKVFKDGAEAENNDCEVEKIDGVAAIDVITEFARDKVFVSKDLGVRLNMALAALSLQQGTYQLHPRSAQYNLRTILPEKETTTYQLKCGENTKTITRNWEAAINNPDDLEKFTDANSYWENLCANPSSSQSKSLKKSGRSTKSNKPNKPKKPKAKSSNAFYNADPFGVNSEVLKELSPSVDVGKPVFETITAQFYMLENDVGVAVLASYDIGPDLSDTAITNSFRDLQTGFKTLADNGAKKLVLDMSNNEGGLIILAHFINLLLFPDASPSSPSNFRLTDIIKKAIEQAGDNNNSIFNFNGYLTVDEQNFNSASEFLESKFIENDLSPIRQFLSEQEPLPWKSSDMIILTNGLCGSSCSSTSLLFSELHKVQTVAVGGFPNTPLSFSSFAGGQVYLLDDPLKRGFDLQNDIGSLGLNDDPEFTKDLSTNVMVTFSIRRAFSVINNEEVLEYAFKPSTHHIFFDEKSIRDPSKLWPQASSLIKS</sequence>
<dbReference type="EMBL" id="CAMKVN010000861">
    <property type="protein sequence ID" value="CAI2171801.1"/>
    <property type="molecule type" value="Genomic_DNA"/>
</dbReference>
<dbReference type="AlphaFoldDB" id="A0A9W4SJ58"/>
<dbReference type="PANTHER" id="PTHR37049">
    <property type="entry name" value="PEPTIDASE S41 FAMILY PROTEIN"/>
    <property type="match status" value="1"/>
</dbReference>
<dbReference type="InterPro" id="IPR052766">
    <property type="entry name" value="S41A_metabolite_peptidase"/>
</dbReference>